<dbReference type="InterPro" id="IPR036034">
    <property type="entry name" value="PDZ_sf"/>
</dbReference>
<proteinExistence type="predicted"/>
<organism evidence="2 3">
    <name type="scientific">Erythrobacter litoralis</name>
    <dbReference type="NCBI Taxonomy" id="39960"/>
    <lineage>
        <taxon>Bacteria</taxon>
        <taxon>Pseudomonadati</taxon>
        <taxon>Pseudomonadota</taxon>
        <taxon>Alphaproteobacteria</taxon>
        <taxon>Sphingomonadales</taxon>
        <taxon>Erythrobacteraceae</taxon>
        <taxon>Erythrobacter/Porphyrobacter group</taxon>
        <taxon>Erythrobacter</taxon>
    </lineage>
</organism>
<dbReference type="Proteomes" id="UP000027866">
    <property type="component" value="Unassembled WGS sequence"/>
</dbReference>
<dbReference type="GO" id="GO:0008236">
    <property type="term" value="F:serine-type peptidase activity"/>
    <property type="evidence" value="ECO:0007669"/>
    <property type="project" value="InterPro"/>
</dbReference>
<dbReference type="EMBL" id="JMIX01000014">
    <property type="protein sequence ID" value="KEO89648.1"/>
    <property type="molecule type" value="Genomic_DNA"/>
</dbReference>
<comment type="caution">
    <text evidence="2">The sequence shown here is derived from an EMBL/GenBank/DDBJ whole genome shotgun (WGS) entry which is preliminary data.</text>
</comment>
<gene>
    <name evidence="2" type="ORF">EH32_03860</name>
</gene>
<evidence type="ECO:0000259" key="1">
    <source>
        <dbReference type="Pfam" id="PF03572"/>
    </source>
</evidence>
<name>A0A074MCT5_9SPHN</name>
<sequence length="431" mass="46813">MALVIALAFFVAANDDNAVQEPGIDTAEAWEEFERLLRSHYAYFDRLGGDSADRQLARSRKLALAAETPDELRRFMQQTALTFMDPHLIVGPFDEQDFSIIYSGADLRAAYAEGRYEIVEVRRDSHAAGADVRPGWRVLSVDGQPVRQAASLPFGDVLPNPSDAQLSYGITLAVNGRRGQQRRVLFAKPDGKQVELELPAPSKGRQAGPSELVSVERVGKSKGFGRILIQNSLGDNDTIAAFDEAIARLAVAEGLIIDLRNTPSGGNTDVARSIIGHFLTEPKPYQVHTIPAVERELGVPRTFIELASPRRPQFRGPVVVLHGTWTGSMGEGLVIGLDAAAGAYTIGSDMGDLLGALWNFDLPASGARIDMGVEKLFHPDGTPREDYVADLAMPHGDIGPDGSDPLLPLAIWYLERAARDRTAPRRRGSST</sequence>
<dbReference type="Gene3D" id="3.30.750.44">
    <property type="match status" value="1"/>
</dbReference>
<feature type="domain" description="Tail specific protease" evidence="1">
    <location>
        <begin position="237"/>
        <end position="383"/>
    </location>
</feature>
<evidence type="ECO:0000313" key="3">
    <source>
        <dbReference type="Proteomes" id="UP000027866"/>
    </source>
</evidence>
<dbReference type="Pfam" id="PF03572">
    <property type="entry name" value="Peptidase_S41"/>
    <property type="match status" value="1"/>
</dbReference>
<dbReference type="InterPro" id="IPR005151">
    <property type="entry name" value="Tail-specific_protease"/>
</dbReference>
<evidence type="ECO:0000313" key="2">
    <source>
        <dbReference type="EMBL" id="KEO89648.1"/>
    </source>
</evidence>
<keyword evidence="3" id="KW-1185">Reference proteome</keyword>
<dbReference type="SUPFAM" id="SSF52096">
    <property type="entry name" value="ClpP/crotonase"/>
    <property type="match status" value="1"/>
</dbReference>
<dbReference type="SUPFAM" id="SSF50156">
    <property type="entry name" value="PDZ domain-like"/>
    <property type="match status" value="1"/>
</dbReference>
<dbReference type="AlphaFoldDB" id="A0A074MCT5"/>
<dbReference type="Gene3D" id="3.90.226.10">
    <property type="entry name" value="2-enoyl-CoA Hydratase, Chain A, domain 1"/>
    <property type="match status" value="1"/>
</dbReference>
<dbReference type="GO" id="GO:0006508">
    <property type="term" value="P:proteolysis"/>
    <property type="evidence" value="ECO:0007669"/>
    <property type="project" value="InterPro"/>
</dbReference>
<reference evidence="2 3" key="1">
    <citation type="submission" date="2014-04" db="EMBL/GenBank/DDBJ databases">
        <title>A comprehensive comparison of genomes of Erythrobacter spp. Strains.</title>
        <authorList>
            <person name="Zheng Q."/>
        </authorList>
    </citation>
    <scope>NUCLEOTIDE SEQUENCE [LARGE SCALE GENOMIC DNA]</scope>
    <source>
        <strain evidence="2 3">DSM 8509</strain>
    </source>
</reference>
<dbReference type="InterPro" id="IPR029045">
    <property type="entry name" value="ClpP/crotonase-like_dom_sf"/>
</dbReference>
<dbReference type="Gene3D" id="2.30.42.10">
    <property type="match status" value="1"/>
</dbReference>
<protein>
    <recommendedName>
        <fullName evidence="1">Tail specific protease domain-containing protein</fullName>
    </recommendedName>
</protein>
<accession>A0A074MCT5</accession>